<keyword evidence="2" id="KW-0812">Transmembrane</keyword>
<dbReference type="GO" id="GO:0004713">
    <property type="term" value="F:protein tyrosine kinase activity"/>
    <property type="evidence" value="ECO:0007669"/>
    <property type="project" value="TreeGrafter"/>
</dbReference>
<comment type="caution">
    <text evidence="3">The sequence shown here is derived from an EMBL/GenBank/DDBJ whole genome shotgun (WGS) entry which is preliminary data.</text>
</comment>
<dbReference type="AlphaFoldDB" id="A0A7X0MTV1"/>
<feature type="transmembrane region" description="Helical" evidence="2">
    <location>
        <begin position="68"/>
        <end position="91"/>
    </location>
</feature>
<dbReference type="RefSeq" id="WP_184656108.1">
    <property type="nucleotide sequence ID" value="NZ_JACHBU010000017.1"/>
</dbReference>
<reference evidence="3 4" key="1">
    <citation type="submission" date="2020-08" db="EMBL/GenBank/DDBJ databases">
        <title>The Agave Microbiome: Exploring the role of microbial communities in plant adaptations to desert environments.</title>
        <authorList>
            <person name="Partida-Martinez L.P."/>
        </authorList>
    </citation>
    <scope>NUCLEOTIDE SEQUENCE [LARGE SCALE GENOMIC DNA]</scope>
    <source>
        <strain evidence="3 4">AS3.12</strain>
    </source>
</reference>
<dbReference type="InterPro" id="IPR050445">
    <property type="entry name" value="Bact_polysacc_biosynth/exp"/>
</dbReference>
<feature type="transmembrane region" description="Helical" evidence="2">
    <location>
        <begin position="408"/>
        <end position="430"/>
    </location>
</feature>
<keyword evidence="2" id="KW-0472">Membrane</keyword>
<sequence>MRATANNAGEPNVGQQTAPFPRNLRLLTDLLDLRPQVSEQEQAKFDGNLDAETSLVARSEARLKARHWIILTAFLAIVAIPTATAGGYMAFVAADQFNSTTSFSVRSIEASQPGDLLGIFTQASGGSTASDSYMLLDYILSAELIQEAHQELNLDKIFAPRGHDFFYSLSPSQSIEDKVEYWKRMVSVSFDQSSGILKLNVKTFDAASAQLLTKFILTASERLVNSISDAAKEEVLRDALNAVQQSESRLASTQVDLRRFRDLMQETDPTEGAKLASQIVSTLEQQLAIAKTELSTALSQMGENSPRVKVLRSQIASLEQQVRRERGRFGSGEMTKSGRNGTTATADVAGRMEQYEKLETQRQFSERAYTAALGGLEKARIEASSKERYMAAFIKPTLPELAQYPNRLLNTLLVFGLGIITWGVGVMVFYNIKDRN</sequence>
<protein>
    <submittedName>
        <fullName evidence="3">Capsular polysaccharide transport system permease protein</fullName>
    </submittedName>
</protein>
<name>A0A7X0MTV1_9HYPH</name>
<evidence type="ECO:0000313" key="3">
    <source>
        <dbReference type="EMBL" id="MBB6511099.1"/>
    </source>
</evidence>
<keyword evidence="1" id="KW-0175">Coiled coil</keyword>
<gene>
    <name evidence="3" type="ORF">F4695_004497</name>
</gene>
<evidence type="ECO:0000313" key="4">
    <source>
        <dbReference type="Proteomes" id="UP000585437"/>
    </source>
</evidence>
<accession>A0A7X0MTV1</accession>
<feature type="coiled-coil region" evidence="1">
    <location>
        <begin position="280"/>
        <end position="328"/>
    </location>
</feature>
<dbReference type="PANTHER" id="PTHR32309">
    <property type="entry name" value="TYROSINE-PROTEIN KINASE"/>
    <property type="match status" value="1"/>
</dbReference>
<proteinExistence type="predicted"/>
<organism evidence="3 4">
    <name type="scientific">Rhizobium soli</name>
    <dbReference type="NCBI Taxonomy" id="424798"/>
    <lineage>
        <taxon>Bacteria</taxon>
        <taxon>Pseudomonadati</taxon>
        <taxon>Pseudomonadota</taxon>
        <taxon>Alphaproteobacteria</taxon>
        <taxon>Hyphomicrobiales</taxon>
        <taxon>Rhizobiaceae</taxon>
        <taxon>Rhizobium/Agrobacterium group</taxon>
        <taxon>Rhizobium</taxon>
    </lineage>
</organism>
<keyword evidence="4" id="KW-1185">Reference proteome</keyword>
<evidence type="ECO:0000256" key="2">
    <source>
        <dbReference type="SAM" id="Phobius"/>
    </source>
</evidence>
<keyword evidence="2" id="KW-1133">Transmembrane helix</keyword>
<dbReference type="PANTHER" id="PTHR32309:SF13">
    <property type="entry name" value="FERRIC ENTEROBACTIN TRANSPORT PROTEIN FEPE"/>
    <property type="match status" value="1"/>
</dbReference>
<dbReference type="Proteomes" id="UP000585437">
    <property type="component" value="Unassembled WGS sequence"/>
</dbReference>
<evidence type="ECO:0000256" key="1">
    <source>
        <dbReference type="SAM" id="Coils"/>
    </source>
</evidence>
<dbReference type="EMBL" id="JACHBU010000017">
    <property type="protein sequence ID" value="MBB6511099.1"/>
    <property type="molecule type" value="Genomic_DNA"/>
</dbReference>
<dbReference type="GO" id="GO:0005886">
    <property type="term" value="C:plasma membrane"/>
    <property type="evidence" value="ECO:0007669"/>
    <property type="project" value="TreeGrafter"/>
</dbReference>